<dbReference type="Gene3D" id="3.40.50.150">
    <property type="entry name" value="Vaccinia Virus protein VP39"/>
    <property type="match status" value="1"/>
</dbReference>
<keyword evidence="4" id="KW-0489">Methyltransferase</keyword>
<keyword evidence="7" id="KW-0156">Chromatin regulator</keyword>
<dbReference type="SUPFAM" id="SSF53335">
    <property type="entry name" value="S-adenosyl-L-methionine-dependent methyltransferases"/>
    <property type="match status" value="1"/>
</dbReference>
<evidence type="ECO:0000256" key="8">
    <source>
        <dbReference type="ARBA" id="ARBA00023242"/>
    </source>
</evidence>
<gene>
    <name evidence="12" type="ORF">PHPALM_27910</name>
</gene>
<dbReference type="EC" id="2.1.1.360" evidence="2"/>
<feature type="domain" description="DOT1" evidence="11">
    <location>
        <begin position="109"/>
        <end position="263"/>
    </location>
</feature>
<comment type="caution">
    <text evidence="12">The sequence shown here is derived from an EMBL/GenBank/DDBJ whole genome shotgun (WGS) entry which is preliminary data.</text>
</comment>
<dbReference type="InterPro" id="IPR025789">
    <property type="entry name" value="DOT1_dom"/>
</dbReference>
<evidence type="ECO:0000256" key="1">
    <source>
        <dbReference type="ARBA" id="ARBA00004123"/>
    </source>
</evidence>
<name>A0A2P4XBE6_9STRA</name>
<evidence type="ECO:0000256" key="7">
    <source>
        <dbReference type="ARBA" id="ARBA00022853"/>
    </source>
</evidence>
<evidence type="ECO:0000313" key="13">
    <source>
        <dbReference type="Proteomes" id="UP000237271"/>
    </source>
</evidence>
<dbReference type="GO" id="GO:0000077">
    <property type="term" value="P:DNA damage checkpoint signaling"/>
    <property type="evidence" value="ECO:0007669"/>
    <property type="project" value="TreeGrafter"/>
</dbReference>
<dbReference type="PANTHER" id="PTHR21451:SF0">
    <property type="entry name" value="HISTONE-LYSINE N-METHYLTRANSFERASE, H3 LYSINE-79 SPECIFIC"/>
    <property type="match status" value="1"/>
</dbReference>
<protein>
    <recommendedName>
        <fullName evidence="3">Histone-lysine N-methyltransferase, H3 lysine-79 specific</fullName>
        <ecNumber evidence="2">2.1.1.360</ecNumber>
    </recommendedName>
    <alternativeName>
        <fullName evidence="9">Histone H3-K79 methyltransferase</fullName>
    </alternativeName>
</protein>
<evidence type="ECO:0000256" key="10">
    <source>
        <dbReference type="ARBA" id="ARBA00047770"/>
    </source>
</evidence>
<keyword evidence="8" id="KW-0539">Nucleus</keyword>
<dbReference type="Pfam" id="PF08123">
    <property type="entry name" value="DOT1"/>
    <property type="match status" value="1"/>
</dbReference>
<evidence type="ECO:0000256" key="2">
    <source>
        <dbReference type="ARBA" id="ARBA00012190"/>
    </source>
</evidence>
<proteinExistence type="predicted"/>
<evidence type="ECO:0000313" key="12">
    <source>
        <dbReference type="EMBL" id="POM62880.1"/>
    </source>
</evidence>
<accession>A0A2P4XBE6</accession>
<evidence type="ECO:0000256" key="6">
    <source>
        <dbReference type="ARBA" id="ARBA00022691"/>
    </source>
</evidence>
<dbReference type="AlphaFoldDB" id="A0A2P4XBE6"/>
<dbReference type="OrthoDB" id="120627at2759"/>
<keyword evidence="6" id="KW-0949">S-adenosyl-L-methionine</keyword>
<keyword evidence="5" id="KW-0808">Transferase</keyword>
<dbReference type="Proteomes" id="UP000237271">
    <property type="component" value="Unassembled WGS sequence"/>
</dbReference>
<evidence type="ECO:0000256" key="5">
    <source>
        <dbReference type="ARBA" id="ARBA00022679"/>
    </source>
</evidence>
<evidence type="ECO:0000256" key="3">
    <source>
        <dbReference type="ARBA" id="ARBA00020987"/>
    </source>
</evidence>
<dbReference type="GO" id="GO:0005634">
    <property type="term" value="C:nucleus"/>
    <property type="evidence" value="ECO:0007669"/>
    <property type="project" value="UniProtKB-SubCell"/>
</dbReference>
<dbReference type="PANTHER" id="PTHR21451">
    <property type="entry name" value="HISTONE H3 METHYLTRANSFERASE"/>
    <property type="match status" value="1"/>
</dbReference>
<dbReference type="InterPro" id="IPR030445">
    <property type="entry name" value="H3-K79_meTrfase"/>
</dbReference>
<reference evidence="12 13" key="1">
    <citation type="journal article" date="2017" name="Genome Biol. Evol.">
        <title>Phytophthora megakarya and P. palmivora, closely related causal agents of cacao black pod rot, underwent increases in genome sizes and gene numbers by different mechanisms.</title>
        <authorList>
            <person name="Ali S.S."/>
            <person name="Shao J."/>
            <person name="Lary D.J."/>
            <person name="Kronmiller B."/>
            <person name="Shen D."/>
            <person name="Strem M.D."/>
            <person name="Amoako-Attah I."/>
            <person name="Akrofi A.Y."/>
            <person name="Begoude B.A."/>
            <person name="Ten Hoopen G.M."/>
            <person name="Coulibaly K."/>
            <person name="Kebe B.I."/>
            <person name="Melnick R.L."/>
            <person name="Guiltinan M.J."/>
            <person name="Tyler B.M."/>
            <person name="Meinhardt L.W."/>
            <person name="Bailey B.A."/>
        </authorList>
    </citation>
    <scope>NUCLEOTIDE SEQUENCE [LARGE SCALE GENOMIC DNA]</scope>
    <source>
        <strain evidence="13">sbr112.9</strain>
    </source>
</reference>
<dbReference type="GO" id="GO:0140956">
    <property type="term" value="F:histone H3K79 trimethyltransferase activity"/>
    <property type="evidence" value="ECO:0007669"/>
    <property type="project" value="UniProtKB-EC"/>
</dbReference>
<organism evidence="12 13">
    <name type="scientific">Phytophthora palmivora</name>
    <dbReference type="NCBI Taxonomy" id="4796"/>
    <lineage>
        <taxon>Eukaryota</taxon>
        <taxon>Sar</taxon>
        <taxon>Stramenopiles</taxon>
        <taxon>Oomycota</taxon>
        <taxon>Peronosporomycetes</taxon>
        <taxon>Peronosporales</taxon>
        <taxon>Peronosporaceae</taxon>
        <taxon>Phytophthora</taxon>
    </lineage>
</organism>
<dbReference type="InterPro" id="IPR029063">
    <property type="entry name" value="SAM-dependent_MTases_sf"/>
</dbReference>
<sequence length="270" mass="30418">MADFSEADDRLIFQLAKQQLDEGHKIDWVWVWQGMVSSDKTQHQLQIRLRRLIARMGAIWTVFLGICAVERTGNEGSLPTNPATWRYARTAYRRDFPGGVTAILSALPRLRATDIFLDISSGIGNVVVQVCLETLVGLCLGVEVQQQLVGLSTSLITSAKPSFSRLNKVRVYEADMRQLYRTVKAAVESSNIVFSNNLAFDPPSNMALDSFVTRAPPLAHVITTSKLCGRHRDGYQRSFCLIWKLHQIIPVSVSWTAKSCNAYWYIKHYP</sequence>
<dbReference type="GO" id="GO:0006281">
    <property type="term" value="P:DNA repair"/>
    <property type="evidence" value="ECO:0007669"/>
    <property type="project" value="TreeGrafter"/>
</dbReference>
<dbReference type="GO" id="GO:0032259">
    <property type="term" value="P:methylation"/>
    <property type="evidence" value="ECO:0007669"/>
    <property type="project" value="UniProtKB-KW"/>
</dbReference>
<evidence type="ECO:0000259" key="11">
    <source>
        <dbReference type="Pfam" id="PF08123"/>
    </source>
</evidence>
<keyword evidence="13" id="KW-1185">Reference proteome</keyword>
<comment type="subcellular location">
    <subcellularLocation>
        <location evidence="1">Nucleus</location>
    </subcellularLocation>
</comment>
<evidence type="ECO:0000256" key="9">
    <source>
        <dbReference type="ARBA" id="ARBA00029821"/>
    </source>
</evidence>
<evidence type="ECO:0000256" key="4">
    <source>
        <dbReference type="ARBA" id="ARBA00022603"/>
    </source>
</evidence>
<comment type="catalytic activity">
    <reaction evidence="10">
        <text>L-lysyl(79)-[histone H3] + 3 S-adenosyl-L-methionine = N(6),N(6),N(6)-trimethyl-L-lysyl(79)-[histone H3] + 3 S-adenosyl-L-homocysteine + 3 H(+)</text>
        <dbReference type="Rhea" id="RHEA:60328"/>
        <dbReference type="Rhea" id="RHEA-COMP:15549"/>
        <dbReference type="Rhea" id="RHEA-COMP:15552"/>
        <dbReference type="ChEBI" id="CHEBI:15378"/>
        <dbReference type="ChEBI" id="CHEBI:29969"/>
        <dbReference type="ChEBI" id="CHEBI:57856"/>
        <dbReference type="ChEBI" id="CHEBI:59789"/>
        <dbReference type="ChEBI" id="CHEBI:61961"/>
        <dbReference type="EC" id="2.1.1.360"/>
    </reaction>
</comment>
<dbReference type="EMBL" id="NCKW01015485">
    <property type="protein sequence ID" value="POM62880.1"/>
    <property type="molecule type" value="Genomic_DNA"/>
</dbReference>